<dbReference type="EMBL" id="JAAGNN010000004">
    <property type="protein sequence ID" value="KAF4090428.1"/>
    <property type="molecule type" value="Genomic_DNA"/>
</dbReference>
<dbReference type="PANTHER" id="PTHR34153:SF2">
    <property type="entry name" value="SI:CH211-262H13.3-RELATED"/>
    <property type="match status" value="1"/>
</dbReference>
<feature type="region of interest" description="Disordered" evidence="2">
    <location>
        <begin position="652"/>
        <end position="680"/>
    </location>
</feature>
<accession>A0A7J6B9N8</accession>
<keyword evidence="5" id="KW-1185">Reference proteome</keyword>
<gene>
    <name evidence="4" type="ORF">AMELA_G00051640</name>
</gene>
<keyword evidence="1" id="KW-0727">SH2 domain</keyword>
<feature type="region of interest" description="Disordered" evidence="2">
    <location>
        <begin position="817"/>
        <end position="855"/>
    </location>
</feature>
<dbReference type="PANTHER" id="PTHR34153">
    <property type="entry name" value="SI:CH211-262H13.3-RELATED-RELATED"/>
    <property type="match status" value="1"/>
</dbReference>
<feature type="region of interest" description="Disordered" evidence="2">
    <location>
        <begin position="549"/>
        <end position="578"/>
    </location>
</feature>
<reference evidence="4 5" key="1">
    <citation type="submission" date="2020-02" db="EMBL/GenBank/DDBJ databases">
        <title>A chromosome-scale genome assembly of the black bullhead catfish (Ameiurus melas).</title>
        <authorList>
            <person name="Wen M."/>
            <person name="Zham M."/>
            <person name="Cabau C."/>
            <person name="Klopp C."/>
            <person name="Donnadieu C."/>
            <person name="Roques C."/>
            <person name="Bouchez O."/>
            <person name="Lampietro C."/>
            <person name="Jouanno E."/>
            <person name="Herpin A."/>
            <person name="Louis A."/>
            <person name="Berthelot C."/>
            <person name="Parey E."/>
            <person name="Roest-Crollius H."/>
            <person name="Braasch I."/>
            <person name="Postlethwait J."/>
            <person name="Robinson-Rechavi M."/>
            <person name="Echchiki A."/>
            <person name="Begum T."/>
            <person name="Montfort J."/>
            <person name="Schartl M."/>
            <person name="Bobe J."/>
            <person name="Guiguen Y."/>
        </authorList>
    </citation>
    <scope>NUCLEOTIDE SEQUENCE [LARGE SCALE GENOMIC DNA]</scope>
    <source>
        <strain evidence="4">M_S1</strain>
        <tissue evidence="4">Blood</tissue>
    </source>
</reference>
<dbReference type="InterPro" id="IPR032071">
    <property type="entry name" value="DUF4806"/>
</dbReference>
<evidence type="ECO:0000313" key="5">
    <source>
        <dbReference type="Proteomes" id="UP000593565"/>
    </source>
</evidence>
<feature type="compositionally biased region" description="Acidic residues" evidence="2">
    <location>
        <begin position="826"/>
        <end position="843"/>
    </location>
</feature>
<protein>
    <recommendedName>
        <fullName evidence="3">SH2 domain-containing protein</fullName>
    </recommendedName>
</protein>
<feature type="domain" description="SH2" evidence="3">
    <location>
        <begin position="418"/>
        <end position="512"/>
    </location>
</feature>
<evidence type="ECO:0000259" key="3">
    <source>
        <dbReference type="PROSITE" id="PS50001"/>
    </source>
</evidence>
<dbReference type="Proteomes" id="UP000593565">
    <property type="component" value="Unassembled WGS sequence"/>
</dbReference>
<dbReference type="SMART" id="SM00252">
    <property type="entry name" value="SH2"/>
    <property type="match status" value="1"/>
</dbReference>
<dbReference type="Gene3D" id="3.30.505.10">
    <property type="entry name" value="SH2 domain"/>
    <property type="match status" value="1"/>
</dbReference>
<sequence>MEDSNINSSSWAVERRVEGLVEGLVNKHMADMALETLQQRLSAVSQEMNHLSAEISRREDSKRLEDLARRTDPHFIVGSLPESYNEELVEEKKLMSNTSTSSSSSSAETAAQKKIISLLLEIKEEQQRQWTVLKDLQAMIQGHMCEEDVETLDIDLPLQTMEQLDETERYLENDEAQKRMVSHLSRMGGATVDDAVRRLMHAVLSFTVGSELNWVGRGQKRSFKNTRLQGVLFRALKKTPVGKEATHHQFADVVKKWLRFAPFRQGGTGRRQHYKPPVKFLCPKYHTDTEGCFGEIRCSGVLCRIISESPGSSTQQSRQNANMATDASVKPCLMDRSSSFFKLIDTFSTEISELKQEMVQTAREPDTKLLQGLEGEVSGLFLQSSVCTGAAGVRDSGYDSLGRRISVLDRLTHTHPVWLLLLLNDEEAKRILQPQPPGTFLVRRSSKLQKKVISMRMDTDSAPVTVRDFPVTESQYTFSLEGSGISFADLFRLVAFCCISRDVLPFTLKLPGAISAAKTTTDLEEVAKLGIRFWDSKLCQKKSSVPDGSAVQQGVKQAGQRRSLGDNLTPVPRTRAPSQLECSQSNGALCFINPLFLQTHRSEPASIEIVTSAASGENCALSHSSSSTTQVKSHRPQSILRRAISKEYAINNGVNRGESLSRSPPPRPPPPRTILSRPAVPIKQKSMPETGVSWIKMPQEKTGLLGRLSSSFSSLTLSPSSLSLSSPIPMPSCHGSRAPSLPDAEGQLCHLALEDQIIEQAVSQSLAKQALRNAAMESRSSAEEGSPIGRERLSDISISTSSSDSLDYTHSFTLPAAASPSRADSSLEEEEDDGVGVESDQELSMEPPFKPKKRHSAGTFVLPRALKGHLRKVSGVFNSLMTPEKRAVKRIVEQSRNKSTYFGCLVQDYMSFMQENSSCHESGLELLQTVRQFMTQMKSYLLQSSELNPPIESLIPEDQIEWGRRKRERRNITCLKTDQGTFTSLVKK</sequence>
<evidence type="ECO:0000313" key="4">
    <source>
        <dbReference type="EMBL" id="KAF4090428.1"/>
    </source>
</evidence>
<dbReference type="InterPro" id="IPR036860">
    <property type="entry name" value="SH2_dom_sf"/>
</dbReference>
<name>A0A7J6B9N8_AMEME</name>
<evidence type="ECO:0000256" key="2">
    <source>
        <dbReference type="SAM" id="MobiDB-lite"/>
    </source>
</evidence>
<dbReference type="Pfam" id="PF23268">
    <property type="entry name" value="RIN1"/>
    <property type="match status" value="1"/>
</dbReference>
<dbReference type="PROSITE" id="PS50001">
    <property type="entry name" value="SH2"/>
    <property type="match status" value="1"/>
</dbReference>
<proteinExistence type="predicted"/>
<dbReference type="AlphaFoldDB" id="A0A7J6B9N8"/>
<dbReference type="SUPFAM" id="SSF55550">
    <property type="entry name" value="SH2 domain"/>
    <property type="match status" value="1"/>
</dbReference>
<dbReference type="InterPro" id="IPR000980">
    <property type="entry name" value="SH2"/>
</dbReference>
<dbReference type="Pfam" id="PF16064">
    <property type="entry name" value="DUF4806"/>
    <property type="match status" value="1"/>
</dbReference>
<evidence type="ECO:0000256" key="1">
    <source>
        <dbReference type="PROSITE-ProRule" id="PRU00191"/>
    </source>
</evidence>
<organism evidence="4 5">
    <name type="scientific">Ameiurus melas</name>
    <name type="common">Black bullhead</name>
    <name type="synonym">Silurus melas</name>
    <dbReference type="NCBI Taxonomy" id="219545"/>
    <lineage>
        <taxon>Eukaryota</taxon>
        <taxon>Metazoa</taxon>
        <taxon>Chordata</taxon>
        <taxon>Craniata</taxon>
        <taxon>Vertebrata</taxon>
        <taxon>Euteleostomi</taxon>
        <taxon>Actinopterygii</taxon>
        <taxon>Neopterygii</taxon>
        <taxon>Teleostei</taxon>
        <taxon>Ostariophysi</taxon>
        <taxon>Siluriformes</taxon>
        <taxon>Ictaluridae</taxon>
        <taxon>Ameiurus</taxon>
    </lineage>
</organism>
<feature type="compositionally biased region" description="Pro residues" evidence="2">
    <location>
        <begin position="663"/>
        <end position="672"/>
    </location>
</feature>
<comment type="caution">
    <text evidence="4">The sequence shown here is derived from an EMBL/GenBank/DDBJ whole genome shotgun (WGS) entry which is preliminary data.</text>
</comment>